<dbReference type="Pfam" id="PF18911">
    <property type="entry name" value="PKD_4"/>
    <property type="match status" value="1"/>
</dbReference>
<proteinExistence type="predicted"/>
<keyword evidence="3" id="KW-1185">Reference proteome</keyword>
<dbReference type="EMBL" id="VWSH01000001">
    <property type="protein sequence ID" value="KAA5537248.1"/>
    <property type="molecule type" value="Genomic_DNA"/>
</dbReference>
<dbReference type="InterPro" id="IPR000601">
    <property type="entry name" value="PKD_dom"/>
</dbReference>
<sequence length="642" mass="70709">MNKNNRVLRFIPLLIVFFLSSFISNASHMIGGDITYVCLGNNQFLITLTLYQDCLNGQPQAIAEDNPAYISIFETNTDQLVIADSIEAESSEIVPPNFSNDCIKNYPNTCMRKQVFRKTITLAPSNNGYYIVYERCCRNAAINNISNPGNVGVTYFATIPRFVNNQCPNKSAVFKNFPPQIICANNPFNYDFSATDPDGDSLTYKLCSARPGGSPGNAKPYGNEMMHPVSNSVNYLGAYSAEFPMTGVPPLQISPTTGLMTGTPITTGRFVVTVCVDEWRNGVVINTISRDVQFVVTNCSKTVVADIPELQSEPNTYIVQCKGFTVHFINKSIGGFTYLWNFGANDATSTEFEPTFTYPDTGTYVVSLVVNKGSTCEDSISRLVKIYPEFHADYSWSGKLCPEEPIQFTDLSVATYPPVSYWNWTFGDGTSNNSQNPAHIYNRPGGPMIVTLIAKTVLGCTDTVKKILPLPFFDPNAGNDTIIVKGYPFNLHGSGAEFYQWAPPDFLSDPLSQNPATNFPETGYYTYVLTGSSKEGCTGTDSVTIQVVDYGNVFIPNAFSPNGDGLNDNLIPRIVGYSRINYFQIFNRFGQQVFSSANENRPVWNGTFNGGICDLGTYYYVINLTAANGANVTKKGDITIIR</sequence>
<evidence type="ECO:0000313" key="2">
    <source>
        <dbReference type="EMBL" id="KAA5537248.1"/>
    </source>
</evidence>
<dbReference type="InterPro" id="IPR013783">
    <property type="entry name" value="Ig-like_fold"/>
</dbReference>
<dbReference type="SUPFAM" id="SSF49299">
    <property type="entry name" value="PKD domain"/>
    <property type="match status" value="2"/>
</dbReference>
<dbReference type="InterPro" id="IPR022409">
    <property type="entry name" value="PKD/Chitinase_dom"/>
</dbReference>
<dbReference type="InterPro" id="IPR026341">
    <property type="entry name" value="T9SS_type_B"/>
</dbReference>
<evidence type="ECO:0000313" key="3">
    <source>
        <dbReference type="Proteomes" id="UP000323632"/>
    </source>
</evidence>
<dbReference type="RefSeq" id="WP_150031823.1">
    <property type="nucleotide sequence ID" value="NZ_VWSH01000001.1"/>
</dbReference>
<reference evidence="2 3" key="1">
    <citation type="submission" date="2019-09" db="EMBL/GenBank/DDBJ databases">
        <title>Genome sequence and assembly of Taibaiella sp.</title>
        <authorList>
            <person name="Chhetri G."/>
        </authorList>
    </citation>
    <scope>NUCLEOTIDE SEQUENCE [LARGE SCALE GENOMIC DNA]</scope>
    <source>
        <strain evidence="2 3">KVB11</strain>
    </source>
</reference>
<dbReference type="Gene3D" id="2.60.40.10">
    <property type="entry name" value="Immunoglobulins"/>
    <property type="match status" value="3"/>
</dbReference>
<dbReference type="CDD" id="cd00146">
    <property type="entry name" value="PKD"/>
    <property type="match status" value="1"/>
</dbReference>
<dbReference type="AlphaFoldDB" id="A0A5M6CPN6"/>
<dbReference type="PROSITE" id="PS50093">
    <property type="entry name" value="PKD"/>
    <property type="match status" value="2"/>
</dbReference>
<feature type="domain" description="PKD" evidence="1">
    <location>
        <begin position="337"/>
        <end position="371"/>
    </location>
</feature>
<accession>A0A5M6CPN6</accession>
<gene>
    <name evidence="2" type="ORF">F0919_06130</name>
</gene>
<evidence type="ECO:0000259" key="1">
    <source>
        <dbReference type="PROSITE" id="PS50093"/>
    </source>
</evidence>
<name>A0A5M6CPN6_9BACT</name>
<dbReference type="Proteomes" id="UP000323632">
    <property type="component" value="Unassembled WGS sequence"/>
</dbReference>
<comment type="caution">
    <text evidence="2">The sequence shown here is derived from an EMBL/GenBank/DDBJ whole genome shotgun (WGS) entry which is preliminary data.</text>
</comment>
<dbReference type="InterPro" id="IPR035986">
    <property type="entry name" value="PKD_dom_sf"/>
</dbReference>
<dbReference type="NCBIfam" id="TIGR04131">
    <property type="entry name" value="Bac_Flav_CTERM"/>
    <property type="match status" value="1"/>
</dbReference>
<dbReference type="Pfam" id="PF13585">
    <property type="entry name" value="CHU_C"/>
    <property type="match status" value="1"/>
</dbReference>
<organism evidence="2 3">
    <name type="scientific">Taibaiella lutea</name>
    <dbReference type="NCBI Taxonomy" id="2608001"/>
    <lineage>
        <taxon>Bacteria</taxon>
        <taxon>Pseudomonadati</taxon>
        <taxon>Bacteroidota</taxon>
        <taxon>Chitinophagia</taxon>
        <taxon>Chitinophagales</taxon>
        <taxon>Chitinophagaceae</taxon>
        <taxon>Taibaiella</taxon>
    </lineage>
</organism>
<protein>
    <submittedName>
        <fullName evidence="2">T9SS type B sorting domain-containing protein</fullName>
    </submittedName>
</protein>
<dbReference type="SMART" id="SM00089">
    <property type="entry name" value="PKD"/>
    <property type="match status" value="2"/>
</dbReference>
<feature type="domain" description="PKD" evidence="1">
    <location>
        <begin position="418"/>
        <end position="445"/>
    </location>
</feature>